<gene>
    <name evidence="1" type="ORF">PCLFYP37_02058</name>
</gene>
<organism evidence="1">
    <name type="scientific">Paraprevotella clara</name>
    <dbReference type="NCBI Taxonomy" id="454154"/>
    <lineage>
        <taxon>Bacteria</taxon>
        <taxon>Pseudomonadati</taxon>
        <taxon>Bacteroidota</taxon>
        <taxon>Bacteroidia</taxon>
        <taxon>Bacteroidales</taxon>
        <taxon>Prevotellaceae</taxon>
        <taxon>Paraprevotella</taxon>
    </lineage>
</organism>
<name>A0A6N3CPB7_9BACT</name>
<protein>
    <submittedName>
        <fullName evidence="1">Uncharacterized protein</fullName>
    </submittedName>
</protein>
<evidence type="ECO:0000313" key="1">
    <source>
        <dbReference type="EMBL" id="VYU15647.1"/>
    </source>
</evidence>
<reference evidence="1" key="1">
    <citation type="submission" date="2019-11" db="EMBL/GenBank/DDBJ databases">
        <authorList>
            <person name="Feng L."/>
        </authorList>
    </citation>
    <scope>NUCLEOTIDE SEQUENCE</scope>
    <source>
        <strain evidence="1">PclaraLFYP37</strain>
    </source>
</reference>
<dbReference type="EMBL" id="CACRUT010000015">
    <property type="protein sequence ID" value="VYU15647.1"/>
    <property type="molecule type" value="Genomic_DNA"/>
</dbReference>
<proteinExistence type="predicted"/>
<sequence>MFIFQTHRSGIGQRQGGAPALPTSVKLQQLKSISKLYRQLLGNGAPISQWHSPFLAYVAISEVDKLFKGGGGCNLNCVSKEKE</sequence>
<accession>A0A6N3CPB7</accession>
<dbReference type="AlphaFoldDB" id="A0A6N3CPB7"/>